<feature type="coiled-coil region" evidence="1">
    <location>
        <begin position="63"/>
        <end position="97"/>
    </location>
</feature>
<name>A0A6J4PHR4_9ACTN</name>
<reference evidence="2" key="1">
    <citation type="submission" date="2020-02" db="EMBL/GenBank/DDBJ databases">
        <authorList>
            <person name="Meier V. D."/>
        </authorList>
    </citation>
    <scope>NUCLEOTIDE SEQUENCE</scope>
    <source>
        <strain evidence="2">AVDCRST_MAG78</strain>
    </source>
</reference>
<protein>
    <submittedName>
        <fullName evidence="2">Uncharacterized protein</fullName>
    </submittedName>
</protein>
<gene>
    <name evidence="2" type="ORF">AVDCRST_MAG78-721</name>
</gene>
<evidence type="ECO:0000313" key="2">
    <source>
        <dbReference type="EMBL" id="CAA9416455.1"/>
    </source>
</evidence>
<organism evidence="2">
    <name type="scientific">uncultured Rubrobacteraceae bacterium</name>
    <dbReference type="NCBI Taxonomy" id="349277"/>
    <lineage>
        <taxon>Bacteria</taxon>
        <taxon>Bacillati</taxon>
        <taxon>Actinomycetota</taxon>
        <taxon>Rubrobacteria</taxon>
        <taxon>Rubrobacterales</taxon>
        <taxon>Rubrobacteraceae</taxon>
        <taxon>environmental samples</taxon>
    </lineage>
</organism>
<dbReference type="AlphaFoldDB" id="A0A6J4PHR4"/>
<accession>A0A6J4PHR4</accession>
<evidence type="ECO:0000256" key="1">
    <source>
        <dbReference type="SAM" id="Coils"/>
    </source>
</evidence>
<dbReference type="EMBL" id="CADCVB010000054">
    <property type="protein sequence ID" value="CAA9416455.1"/>
    <property type="molecule type" value="Genomic_DNA"/>
</dbReference>
<keyword evidence="1" id="KW-0175">Coiled coil</keyword>
<sequence>MANGPQNPAEAGLKAVQDAVGGAVAAQQRSVGLAQDWAESVMENYRSQAESYRALTDAMSSSMTALQRTLESQEETNRALKESLDAYRNVVESASETQERNMQLAENFFGNIVETLRDQLESSRSLLLEPAAKQQEFFQNLTQEWMDAYVKLLNAPLEFYRTSAEGTRGGAGSEGGGR</sequence>
<proteinExistence type="predicted"/>